<dbReference type="PANTHER" id="PTHR12002">
    <property type="entry name" value="CLAUDIN"/>
    <property type="match status" value="1"/>
</dbReference>
<dbReference type="InterPro" id="IPR004031">
    <property type="entry name" value="PMP22/EMP/MP20/Claudin"/>
</dbReference>
<dbReference type="OMA" id="IPTAWTC"/>
<sequence length="216" mass="24481">MNNRLELFFLGLASTGWFCSILTRFLPIWHVTGMEEYIKTTLPLYWDGVWLNWQHHTTGRLHCTFYQSLLNLTEQFNTWKILIITSIGIGTFAIAVYPIGWIRYPKNISFKIASGPMFVVSGLVLLVVISWTTHLTALKADAVLTREFGSAIYTGWVGTVLLVVGGVVLTIICSIAVQEQKWDERPAQTSEPDFQDPLQTIQRTAFIQDPLADSRL</sequence>
<keyword evidence="12" id="KW-1185">Reference proteome</keyword>
<dbReference type="Pfam" id="PF00822">
    <property type="entry name" value="PMP22_Claudin"/>
    <property type="match status" value="1"/>
</dbReference>
<feature type="transmembrane region" description="Helical" evidence="10">
    <location>
        <begin position="79"/>
        <end position="100"/>
    </location>
</feature>
<evidence type="ECO:0000256" key="10">
    <source>
        <dbReference type="SAM" id="Phobius"/>
    </source>
</evidence>
<dbReference type="GO" id="GO:0005198">
    <property type="term" value="F:structural molecule activity"/>
    <property type="evidence" value="ECO:0007669"/>
    <property type="project" value="InterPro"/>
</dbReference>
<dbReference type="GeneTree" id="ENSGT00390000007499"/>
<keyword evidence="6 10" id="KW-0812">Transmembrane</keyword>
<keyword evidence="5" id="KW-1003">Cell membrane</keyword>
<evidence type="ECO:0000256" key="1">
    <source>
        <dbReference type="ARBA" id="ARBA00004435"/>
    </source>
</evidence>
<accession>A0A9J8AHA9</accession>
<keyword evidence="9 10" id="KW-0472">Membrane</keyword>
<feature type="transmembrane region" description="Helical" evidence="10">
    <location>
        <begin position="112"/>
        <end position="131"/>
    </location>
</feature>
<comment type="similarity">
    <text evidence="3">Belongs to the claudin family.</text>
</comment>
<dbReference type="AlphaFoldDB" id="A0A9J8AHA9"/>
<dbReference type="GO" id="GO:0005886">
    <property type="term" value="C:plasma membrane"/>
    <property type="evidence" value="ECO:0007669"/>
    <property type="project" value="UniProtKB-SubCell"/>
</dbReference>
<dbReference type="PRINTS" id="PR01077">
    <property type="entry name" value="CLAUDIN"/>
</dbReference>
<proteinExistence type="inferred from homology"/>
<evidence type="ECO:0000313" key="11">
    <source>
        <dbReference type="Ensembl" id="ENSCCRP00000143558.1"/>
    </source>
</evidence>
<comment type="subcellular location">
    <subcellularLocation>
        <location evidence="1">Cell junction</location>
        <location evidence="1">Tight junction</location>
    </subcellularLocation>
    <subcellularLocation>
        <location evidence="2">Cell membrane</location>
        <topology evidence="2">Multi-pass membrane protein</topology>
    </subcellularLocation>
</comment>
<evidence type="ECO:0000256" key="2">
    <source>
        <dbReference type="ARBA" id="ARBA00004651"/>
    </source>
</evidence>
<evidence type="ECO:0000256" key="8">
    <source>
        <dbReference type="ARBA" id="ARBA00022989"/>
    </source>
</evidence>
<organism evidence="11 12">
    <name type="scientific">Cyprinus carpio carpio</name>
    <dbReference type="NCBI Taxonomy" id="630221"/>
    <lineage>
        <taxon>Eukaryota</taxon>
        <taxon>Metazoa</taxon>
        <taxon>Chordata</taxon>
        <taxon>Craniata</taxon>
        <taxon>Vertebrata</taxon>
        <taxon>Euteleostomi</taxon>
        <taxon>Actinopterygii</taxon>
        <taxon>Neopterygii</taxon>
        <taxon>Teleostei</taxon>
        <taxon>Ostariophysi</taxon>
        <taxon>Cypriniformes</taxon>
        <taxon>Cyprinidae</taxon>
        <taxon>Cyprininae</taxon>
        <taxon>Cyprinus</taxon>
    </lineage>
</organism>
<dbReference type="InterPro" id="IPR006187">
    <property type="entry name" value="Claudin"/>
</dbReference>
<evidence type="ECO:0000256" key="6">
    <source>
        <dbReference type="ARBA" id="ARBA00022692"/>
    </source>
</evidence>
<evidence type="ECO:0000256" key="7">
    <source>
        <dbReference type="ARBA" id="ARBA00022949"/>
    </source>
</evidence>
<keyword evidence="7" id="KW-0965">Cell junction</keyword>
<feature type="transmembrane region" description="Helical" evidence="10">
    <location>
        <begin position="151"/>
        <end position="177"/>
    </location>
</feature>
<keyword evidence="4" id="KW-0796">Tight junction</keyword>
<dbReference type="Proteomes" id="UP001108240">
    <property type="component" value="Unplaced"/>
</dbReference>
<reference evidence="11" key="2">
    <citation type="submission" date="2025-09" db="UniProtKB">
        <authorList>
            <consortium name="Ensembl"/>
        </authorList>
    </citation>
    <scope>IDENTIFICATION</scope>
</reference>
<evidence type="ECO:0000313" key="12">
    <source>
        <dbReference type="Proteomes" id="UP001108240"/>
    </source>
</evidence>
<name>A0A9J8AHA9_CYPCA</name>
<evidence type="ECO:0000256" key="4">
    <source>
        <dbReference type="ARBA" id="ARBA00022427"/>
    </source>
</evidence>
<keyword evidence="8 10" id="KW-1133">Transmembrane helix</keyword>
<feature type="transmembrane region" description="Helical" evidence="10">
    <location>
        <begin position="7"/>
        <end position="26"/>
    </location>
</feature>
<dbReference type="Gene3D" id="1.20.140.150">
    <property type="match status" value="1"/>
</dbReference>
<evidence type="ECO:0000256" key="3">
    <source>
        <dbReference type="ARBA" id="ARBA00008295"/>
    </source>
</evidence>
<protein>
    <submittedName>
        <fullName evidence="11">Uncharacterized protein</fullName>
    </submittedName>
</protein>
<evidence type="ECO:0000256" key="9">
    <source>
        <dbReference type="ARBA" id="ARBA00023136"/>
    </source>
</evidence>
<reference evidence="11" key="1">
    <citation type="submission" date="2025-08" db="UniProtKB">
        <authorList>
            <consortium name="Ensembl"/>
        </authorList>
    </citation>
    <scope>IDENTIFICATION</scope>
</reference>
<dbReference type="GO" id="GO:0005923">
    <property type="term" value="C:bicellular tight junction"/>
    <property type="evidence" value="ECO:0007669"/>
    <property type="project" value="UniProtKB-SubCell"/>
</dbReference>
<dbReference type="Ensembl" id="ENSCCRT00000133815.1">
    <property type="protein sequence ID" value="ENSCCRP00000143558.1"/>
    <property type="gene ID" value="ENSCCRG00000082669.1"/>
</dbReference>
<evidence type="ECO:0000256" key="5">
    <source>
        <dbReference type="ARBA" id="ARBA00022475"/>
    </source>
</evidence>